<sequence length="166" mass="19013">MSLATDGSSSHITLKEIKYDVFISFRGVDTRFNFISHLHSALSRKKIKAFIDENDLKTGDEISPTLLKAIKESKLCLIILSEDYASSRWCLEELANILQCKKTDEQSEVLPVFHNVEPSDVRKQQGSYAVAFAKLKERFEDEKLLAWRDALRKIADLSGWTLKSFR</sequence>
<dbReference type="KEGG" id="mnt:21386509"/>
<evidence type="ECO:0000313" key="3">
    <source>
        <dbReference type="EMBL" id="EXB96017.1"/>
    </source>
</evidence>
<organism evidence="3 4">
    <name type="scientific">Morus notabilis</name>
    <dbReference type="NCBI Taxonomy" id="981085"/>
    <lineage>
        <taxon>Eukaryota</taxon>
        <taxon>Viridiplantae</taxon>
        <taxon>Streptophyta</taxon>
        <taxon>Embryophyta</taxon>
        <taxon>Tracheophyta</taxon>
        <taxon>Spermatophyta</taxon>
        <taxon>Magnoliopsida</taxon>
        <taxon>eudicotyledons</taxon>
        <taxon>Gunneridae</taxon>
        <taxon>Pentapetalae</taxon>
        <taxon>rosids</taxon>
        <taxon>fabids</taxon>
        <taxon>Rosales</taxon>
        <taxon>Moraceae</taxon>
        <taxon>Moreae</taxon>
        <taxon>Morus</taxon>
    </lineage>
</organism>
<dbReference type="SMART" id="SM00255">
    <property type="entry name" value="TIR"/>
    <property type="match status" value="1"/>
</dbReference>
<dbReference type="Proteomes" id="UP000030645">
    <property type="component" value="Unassembled WGS sequence"/>
</dbReference>
<dbReference type="InterPro" id="IPR000157">
    <property type="entry name" value="TIR_dom"/>
</dbReference>
<evidence type="ECO:0000256" key="1">
    <source>
        <dbReference type="ARBA" id="ARBA00023027"/>
    </source>
</evidence>
<protein>
    <submittedName>
        <fullName evidence="3">TMV resistance protein N</fullName>
    </submittedName>
</protein>
<reference evidence="4" key="1">
    <citation type="submission" date="2013-01" db="EMBL/GenBank/DDBJ databases">
        <title>Draft Genome Sequence of a Mulberry Tree, Morus notabilis C.K. Schneid.</title>
        <authorList>
            <person name="He N."/>
            <person name="Zhao S."/>
        </authorList>
    </citation>
    <scope>NUCLEOTIDE SEQUENCE</scope>
</reference>
<evidence type="ECO:0000313" key="4">
    <source>
        <dbReference type="Proteomes" id="UP000030645"/>
    </source>
</evidence>
<dbReference type="PROSITE" id="PS50104">
    <property type="entry name" value="TIR"/>
    <property type="match status" value="1"/>
</dbReference>
<evidence type="ECO:0000259" key="2">
    <source>
        <dbReference type="PROSITE" id="PS50104"/>
    </source>
</evidence>
<dbReference type="InterPro" id="IPR035897">
    <property type="entry name" value="Toll_tir_struct_dom_sf"/>
</dbReference>
<proteinExistence type="predicted"/>
<accession>W9RWN5</accession>
<dbReference type="OrthoDB" id="6160824at2759"/>
<gene>
    <name evidence="3" type="ORF">L484_002956</name>
</gene>
<dbReference type="PANTHER" id="PTHR32009">
    <property type="entry name" value="TMV RESISTANCE PROTEIN N-LIKE"/>
    <property type="match status" value="1"/>
</dbReference>
<dbReference type="Gene3D" id="3.40.50.10140">
    <property type="entry name" value="Toll/interleukin-1 receptor homology (TIR) domain"/>
    <property type="match status" value="1"/>
</dbReference>
<feature type="domain" description="TIR" evidence="2">
    <location>
        <begin position="17"/>
        <end position="166"/>
    </location>
</feature>
<dbReference type="GO" id="GO:0007165">
    <property type="term" value="P:signal transduction"/>
    <property type="evidence" value="ECO:0007669"/>
    <property type="project" value="InterPro"/>
</dbReference>
<dbReference type="EMBL" id="KE345234">
    <property type="protein sequence ID" value="EXB96017.1"/>
    <property type="molecule type" value="Genomic_DNA"/>
</dbReference>
<keyword evidence="1" id="KW-0520">NAD</keyword>
<keyword evidence="4" id="KW-1185">Reference proteome</keyword>
<dbReference type="SUPFAM" id="SSF52200">
    <property type="entry name" value="Toll/Interleukin receptor TIR domain"/>
    <property type="match status" value="1"/>
</dbReference>
<dbReference type="Pfam" id="PF01582">
    <property type="entry name" value="TIR"/>
    <property type="match status" value="1"/>
</dbReference>
<dbReference type="FunFam" id="3.40.50.10140:FF:000007">
    <property type="entry name" value="Disease resistance protein (TIR-NBS-LRR class)"/>
    <property type="match status" value="1"/>
</dbReference>
<name>W9RWN5_9ROSA</name>
<dbReference type="AlphaFoldDB" id="W9RWN5"/>
<dbReference type="PANTHER" id="PTHR32009:SF155">
    <property type="entry name" value="DISEASE RESISTANCE PROTEIN (TIR-NBS-LRR CLASS)"/>
    <property type="match status" value="1"/>
</dbReference>